<proteinExistence type="inferred from homology"/>
<dbReference type="GO" id="GO:0005525">
    <property type="term" value="F:GTP binding"/>
    <property type="evidence" value="ECO:0007669"/>
    <property type="project" value="UniProtKB-KW"/>
</dbReference>
<dbReference type="CDD" id="cd01852">
    <property type="entry name" value="AIG1"/>
    <property type="match status" value="1"/>
</dbReference>
<reference evidence="6" key="1">
    <citation type="submission" date="2025-08" db="UniProtKB">
        <authorList>
            <consortium name="Ensembl"/>
        </authorList>
    </citation>
    <scope>IDENTIFICATION</scope>
</reference>
<evidence type="ECO:0000313" key="7">
    <source>
        <dbReference type="Proteomes" id="UP000472276"/>
    </source>
</evidence>
<keyword evidence="4" id="KW-0175">Coiled coil</keyword>
<dbReference type="SUPFAM" id="SSF52540">
    <property type="entry name" value="P-loop containing nucleoside triphosphate hydrolases"/>
    <property type="match status" value="1"/>
</dbReference>
<dbReference type="PANTHER" id="PTHR10903:SF170">
    <property type="entry name" value="GTPASE IMAP FAMILY MEMBER 7"/>
    <property type="match status" value="1"/>
</dbReference>
<dbReference type="FunFam" id="3.40.50.300:FF:000366">
    <property type="entry name" value="GTPase, IMAP family member 2"/>
    <property type="match status" value="1"/>
</dbReference>
<dbReference type="InterPro" id="IPR027417">
    <property type="entry name" value="P-loop_NTPase"/>
</dbReference>
<dbReference type="PROSITE" id="PS51720">
    <property type="entry name" value="G_AIG1"/>
    <property type="match status" value="1"/>
</dbReference>
<dbReference type="Ensembl" id="ENSOABT00000041042.2">
    <property type="protein sequence ID" value="ENSOABP00000039951.1"/>
    <property type="gene ID" value="ENSOABG00000018185.2"/>
</dbReference>
<keyword evidence="7" id="KW-1185">Reference proteome</keyword>
<evidence type="ECO:0000256" key="1">
    <source>
        <dbReference type="ARBA" id="ARBA00008535"/>
    </source>
</evidence>
<feature type="domain" description="AIG1-type G" evidence="5">
    <location>
        <begin position="11"/>
        <end position="212"/>
    </location>
</feature>
<name>A0A668UJV0_OREAU</name>
<evidence type="ECO:0000259" key="5">
    <source>
        <dbReference type="PROSITE" id="PS51720"/>
    </source>
</evidence>
<feature type="coiled-coil region" evidence="4">
    <location>
        <begin position="208"/>
        <end position="243"/>
    </location>
</feature>
<keyword evidence="2" id="KW-0547">Nucleotide-binding</keyword>
<evidence type="ECO:0000256" key="4">
    <source>
        <dbReference type="SAM" id="Coils"/>
    </source>
</evidence>
<evidence type="ECO:0000256" key="3">
    <source>
        <dbReference type="ARBA" id="ARBA00023134"/>
    </source>
</evidence>
<dbReference type="InterPro" id="IPR006703">
    <property type="entry name" value="G_AIG1"/>
</dbReference>
<sequence>MGESRFEKKSQDCLRIVMIGKTGSGKSATANTILGKEHFHSKASMNSVTVDCKKETGEIDGRPVVVVDTPGLFDTSLSNDKIKQELRKCITMMAPGPHVFLLVLRIGRFTKEEKQTVELIKNFFGKNSNDFIIILFTRGDDLKNQTVESYMEEDSEGFIKKLTAECGGRYHVFNNNDPSNRSQVSQLLTKIESMVKKNGGGYYTSEMFKQTEDAIQKEMQKILQEKEEEILKDKRDLKRKHQEKIQEKRRPNYLKSVLLRLIVTVSKQLLAAKSSCIKDTKPQHTMVIHQKPYYLHLVITQKIFSKERMYIVLGILA</sequence>
<evidence type="ECO:0000313" key="6">
    <source>
        <dbReference type="Ensembl" id="ENSOABP00000039951.1"/>
    </source>
</evidence>
<dbReference type="Proteomes" id="UP000472276">
    <property type="component" value="Unassembled WGS sequence"/>
</dbReference>
<comment type="similarity">
    <text evidence="1">Belongs to the TRAFAC class TrmE-Era-EngA-EngB-Septin-like GTPase superfamily. AIG1/Toc34/Toc159-like paraseptin GTPase family. IAN subfamily.</text>
</comment>
<protein>
    <recommendedName>
        <fullName evidence="5">AIG1-type G domain-containing protein</fullName>
    </recommendedName>
</protein>
<dbReference type="Pfam" id="PF04548">
    <property type="entry name" value="AIG1"/>
    <property type="match status" value="1"/>
</dbReference>
<evidence type="ECO:0000256" key="2">
    <source>
        <dbReference type="ARBA" id="ARBA00022741"/>
    </source>
</evidence>
<dbReference type="InterPro" id="IPR045058">
    <property type="entry name" value="GIMA/IAN/Toc"/>
</dbReference>
<dbReference type="AlphaFoldDB" id="A0A668UJV0"/>
<dbReference type="Gene3D" id="3.40.50.300">
    <property type="entry name" value="P-loop containing nucleotide triphosphate hydrolases"/>
    <property type="match status" value="1"/>
</dbReference>
<dbReference type="PANTHER" id="PTHR10903">
    <property type="entry name" value="GTPASE, IMAP FAMILY MEMBER-RELATED"/>
    <property type="match status" value="1"/>
</dbReference>
<dbReference type="OMA" id="TMMAPGP"/>
<reference evidence="6" key="2">
    <citation type="submission" date="2025-09" db="UniProtKB">
        <authorList>
            <consortium name="Ensembl"/>
        </authorList>
    </citation>
    <scope>IDENTIFICATION</scope>
</reference>
<accession>A0A668UJV0</accession>
<organism evidence="6 7">
    <name type="scientific">Oreochromis aureus</name>
    <name type="common">Israeli tilapia</name>
    <name type="synonym">Chromis aureus</name>
    <dbReference type="NCBI Taxonomy" id="47969"/>
    <lineage>
        <taxon>Eukaryota</taxon>
        <taxon>Metazoa</taxon>
        <taxon>Chordata</taxon>
        <taxon>Craniata</taxon>
        <taxon>Vertebrata</taxon>
        <taxon>Euteleostomi</taxon>
        <taxon>Actinopterygii</taxon>
        <taxon>Neopterygii</taxon>
        <taxon>Teleostei</taxon>
        <taxon>Neoteleostei</taxon>
        <taxon>Acanthomorphata</taxon>
        <taxon>Ovalentaria</taxon>
        <taxon>Cichlomorphae</taxon>
        <taxon>Cichliformes</taxon>
        <taxon>Cichlidae</taxon>
        <taxon>African cichlids</taxon>
        <taxon>Pseudocrenilabrinae</taxon>
        <taxon>Oreochromini</taxon>
        <taxon>Oreochromis</taxon>
    </lineage>
</organism>
<keyword evidence="3" id="KW-0342">GTP-binding</keyword>